<name>B3RQ25_TRIAD</name>
<dbReference type="Pfam" id="PF07810">
    <property type="entry name" value="TMC"/>
    <property type="match status" value="1"/>
</dbReference>
<evidence type="ECO:0000256" key="4">
    <source>
        <dbReference type="ARBA" id="ARBA00022989"/>
    </source>
</evidence>
<feature type="transmembrane region" description="Helical" evidence="7">
    <location>
        <begin position="315"/>
        <end position="333"/>
    </location>
</feature>
<comment type="similarity">
    <text evidence="2">Belongs to the TMC family.</text>
</comment>
<dbReference type="GO" id="GO:0005886">
    <property type="term" value="C:plasma membrane"/>
    <property type="evidence" value="ECO:0007669"/>
    <property type="project" value="InterPro"/>
</dbReference>
<dbReference type="GeneID" id="6750795"/>
<dbReference type="InParanoid" id="B3RQ25"/>
<feature type="transmembrane region" description="Helical" evidence="7">
    <location>
        <begin position="490"/>
        <end position="512"/>
    </location>
</feature>
<evidence type="ECO:0000256" key="7">
    <source>
        <dbReference type="SAM" id="Phobius"/>
    </source>
</evidence>
<keyword evidence="10" id="KW-1185">Reference proteome</keyword>
<feature type="transmembrane region" description="Helical" evidence="7">
    <location>
        <begin position="412"/>
        <end position="433"/>
    </location>
</feature>
<gene>
    <name evidence="9" type="ORF">TRIADDRAFT_53751</name>
</gene>
<feature type="compositionally biased region" description="Basic residues" evidence="6">
    <location>
        <begin position="1"/>
        <end position="14"/>
    </location>
</feature>
<dbReference type="OMA" id="HEVEGRF"/>
<feature type="transmembrane region" description="Helical" evidence="7">
    <location>
        <begin position="643"/>
        <end position="664"/>
    </location>
</feature>
<dbReference type="PhylomeDB" id="B3RQ25"/>
<accession>B3RQ25</accession>
<reference evidence="9 10" key="1">
    <citation type="journal article" date="2008" name="Nature">
        <title>The Trichoplax genome and the nature of placozoans.</title>
        <authorList>
            <person name="Srivastava M."/>
            <person name="Begovic E."/>
            <person name="Chapman J."/>
            <person name="Putnam N.H."/>
            <person name="Hellsten U."/>
            <person name="Kawashima T."/>
            <person name="Kuo A."/>
            <person name="Mitros T."/>
            <person name="Salamov A."/>
            <person name="Carpenter M.L."/>
            <person name="Signorovitch A.Y."/>
            <person name="Moreno M.A."/>
            <person name="Kamm K."/>
            <person name="Grimwood J."/>
            <person name="Schmutz J."/>
            <person name="Shapiro H."/>
            <person name="Grigoriev I.V."/>
            <person name="Buss L.W."/>
            <person name="Schierwater B."/>
            <person name="Dellaporta S.L."/>
            <person name="Rokhsar D.S."/>
        </authorList>
    </citation>
    <scope>NUCLEOTIDE SEQUENCE [LARGE SCALE GENOMIC DNA]</scope>
    <source>
        <strain evidence="9 10">Grell-BS-1999</strain>
    </source>
</reference>
<dbReference type="GO" id="GO:0008381">
    <property type="term" value="F:mechanosensitive monoatomic ion channel activity"/>
    <property type="evidence" value="ECO:0000318"/>
    <property type="project" value="GO_Central"/>
</dbReference>
<evidence type="ECO:0000256" key="5">
    <source>
        <dbReference type="ARBA" id="ARBA00023136"/>
    </source>
</evidence>
<evidence type="ECO:0000256" key="3">
    <source>
        <dbReference type="ARBA" id="ARBA00022692"/>
    </source>
</evidence>
<feature type="domain" description="TMC" evidence="8">
    <location>
        <begin position="526"/>
        <end position="638"/>
    </location>
</feature>
<feature type="transmembrane region" description="Helical" evidence="7">
    <location>
        <begin position="455"/>
        <end position="478"/>
    </location>
</feature>
<feature type="transmembrane region" description="Helical" evidence="7">
    <location>
        <begin position="593"/>
        <end position="619"/>
    </location>
</feature>
<comment type="subcellular location">
    <subcellularLocation>
        <location evidence="1">Membrane</location>
        <topology evidence="1">Multi-pass membrane protein</topology>
    </subcellularLocation>
</comment>
<evidence type="ECO:0000256" key="6">
    <source>
        <dbReference type="SAM" id="MobiDB-lite"/>
    </source>
</evidence>
<sequence length="747" mass="84735">MSSSVHPRRSGKRQKSTESHQEMIDIETPRSSVPGSVTHDDDILLSKPTSRHTNLHTGHQSSIMARMPSQQAIQSAPGANLTRKDCHRRWVRSSRSGFQSIPNDEREDQIEDVEDEDYSHEHHEHRAKLIKQYASNMKRKREEYQKLQKATALKYGNQGHRDRKQKGIWQSVKQGFHENFSFSLWRSHLKEVEGQFGNGVLSYFIFLRWLFYLNLMLGLMWFGFLCVPEILLAHRNVVSFDYATFNISQSIANTTTGASIYCSPDYIANTTSTTHLFIVIISGKGQMECSQLFYGNYTADVVHTPNIPIYYSMPFVYFVVTLVHFILSLVLVARSASNAYQKSYIEGGSSVHQFCNKLFGGWDYCICEQKAAELKMKSIAHDMKVDLAEEIRAIESKLRNKKEKCTIYLKRILVNLIILGILSAAGAAIYYAAKETIDSQTTSASSAFLQLLRNYTASLTISGLNIILPPIFSILILYENYSPNFEVQLTLLRTVFLKLASIIFLLASLFTVTRNAASGGSDTILCWETYVGQELFKLVVVNFFVVVFATILVEFPQRFIADRIRSQTICCIPIYPPEFQIPKNVLDLVYAQVLCWLGAFYCPMVPLMIVVSLVVIFYVKKISLVYNNHPSQRPYRTSKSNSFFMLLLIISYFLAAIPVGYGWANLTPSKQCGPYRSQSTVIDAITIIVKKNLPTIAWDILSFIFSAGFIIPLILIMRIITAFVAFTLQLPPIDIIITILAVTIANY</sequence>
<dbReference type="FunCoup" id="B3RQ25">
    <property type="interactions" value="455"/>
</dbReference>
<feature type="transmembrane region" description="Helical" evidence="7">
    <location>
        <begin position="700"/>
        <end position="720"/>
    </location>
</feature>
<keyword evidence="4 7" id="KW-1133">Transmembrane helix</keyword>
<proteinExistence type="inferred from homology"/>
<feature type="region of interest" description="Disordered" evidence="6">
    <location>
        <begin position="1"/>
        <end position="38"/>
    </location>
</feature>
<evidence type="ECO:0000256" key="1">
    <source>
        <dbReference type="ARBA" id="ARBA00004141"/>
    </source>
</evidence>
<dbReference type="InterPro" id="IPR012496">
    <property type="entry name" value="TMC_dom"/>
</dbReference>
<feature type="transmembrane region" description="Helical" evidence="7">
    <location>
        <begin position="726"/>
        <end position="745"/>
    </location>
</feature>
<dbReference type="PANTHER" id="PTHR23302">
    <property type="entry name" value="TRANSMEMBRANE CHANNEL-RELATED"/>
    <property type="match status" value="1"/>
</dbReference>
<dbReference type="InterPro" id="IPR038900">
    <property type="entry name" value="TMC"/>
</dbReference>
<dbReference type="AlphaFoldDB" id="B3RQ25"/>
<feature type="transmembrane region" description="Helical" evidence="7">
    <location>
        <begin position="209"/>
        <end position="232"/>
    </location>
</feature>
<dbReference type="EMBL" id="DS985242">
    <property type="protein sequence ID" value="EDV27746.1"/>
    <property type="molecule type" value="Genomic_DNA"/>
</dbReference>
<keyword evidence="5 7" id="KW-0472">Membrane</keyword>
<dbReference type="OrthoDB" id="1936208at2759"/>
<dbReference type="PANTHER" id="PTHR23302:SF24">
    <property type="entry name" value="TMC DOMAIN-CONTAINING PROTEIN"/>
    <property type="match status" value="1"/>
</dbReference>
<protein>
    <recommendedName>
        <fullName evidence="8">TMC domain-containing protein</fullName>
    </recommendedName>
</protein>
<dbReference type="RefSeq" id="XP_002109580.1">
    <property type="nucleotide sequence ID" value="XM_002109544.1"/>
</dbReference>
<dbReference type="Proteomes" id="UP000009022">
    <property type="component" value="Unassembled WGS sequence"/>
</dbReference>
<dbReference type="KEGG" id="tad:TRIADDRAFT_53751"/>
<evidence type="ECO:0000256" key="2">
    <source>
        <dbReference type="ARBA" id="ARBA00006510"/>
    </source>
</evidence>
<keyword evidence="3 7" id="KW-0812">Transmembrane</keyword>
<evidence type="ECO:0000313" key="9">
    <source>
        <dbReference type="EMBL" id="EDV27746.1"/>
    </source>
</evidence>
<dbReference type="HOGENOM" id="CLU_013958_1_0_1"/>
<dbReference type="CTD" id="6750795"/>
<evidence type="ECO:0000259" key="8">
    <source>
        <dbReference type="Pfam" id="PF07810"/>
    </source>
</evidence>
<dbReference type="eggNOG" id="ENOG502QPM8">
    <property type="taxonomic scope" value="Eukaryota"/>
</dbReference>
<evidence type="ECO:0000313" key="10">
    <source>
        <dbReference type="Proteomes" id="UP000009022"/>
    </source>
</evidence>
<organism evidence="9 10">
    <name type="scientific">Trichoplax adhaerens</name>
    <name type="common">Trichoplax reptans</name>
    <dbReference type="NCBI Taxonomy" id="10228"/>
    <lineage>
        <taxon>Eukaryota</taxon>
        <taxon>Metazoa</taxon>
        <taxon>Placozoa</taxon>
        <taxon>Uniplacotomia</taxon>
        <taxon>Trichoplacea</taxon>
        <taxon>Trichoplacidae</taxon>
        <taxon>Trichoplax</taxon>
    </lineage>
</organism>